<reference evidence="2 3" key="1">
    <citation type="journal article" date="2016" name="Biochim. Biophys. Acta">
        <title>Characterization of red-shifted phycobilisomes isolated from the chlorophyll f-containing cyanobacterium Halomicronema hongdechloris.</title>
        <authorList>
            <person name="Li Y."/>
            <person name="Lin Y."/>
            <person name="Garvey C.J."/>
            <person name="Birch D."/>
            <person name="Corkery R.W."/>
            <person name="Loughlin P.C."/>
            <person name="Scheer H."/>
            <person name="Willows R.D."/>
            <person name="Chen M."/>
        </authorList>
    </citation>
    <scope>NUCLEOTIDE SEQUENCE [LARGE SCALE GENOMIC DNA]</scope>
    <source>
        <strain evidence="2 3">C2206</strain>
    </source>
</reference>
<dbReference type="Proteomes" id="UP000191901">
    <property type="component" value="Chromosome"/>
</dbReference>
<evidence type="ECO:0000259" key="1">
    <source>
        <dbReference type="Pfam" id="PF05099"/>
    </source>
</evidence>
<keyword evidence="3" id="KW-1185">Reference proteome</keyword>
<dbReference type="InterPro" id="IPR007791">
    <property type="entry name" value="DjlA_N"/>
</dbReference>
<dbReference type="InterPro" id="IPR029024">
    <property type="entry name" value="TerB-like"/>
</dbReference>
<dbReference type="SUPFAM" id="SSF158682">
    <property type="entry name" value="TerB-like"/>
    <property type="match status" value="1"/>
</dbReference>
<dbReference type="AlphaFoldDB" id="A0A1Z3HGS5"/>
<dbReference type="STRING" id="1641165.XM38_26875"/>
<dbReference type="Gene3D" id="1.10.3680.10">
    <property type="entry name" value="TerB-like"/>
    <property type="match status" value="1"/>
</dbReference>
<organism evidence="2 3">
    <name type="scientific">Halomicronema hongdechloris C2206</name>
    <dbReference type="NCBI Taxonomy" id="1641165"/>
    <lineage>
        <taxon>Bacteria</taxon>
        <taxon>Bacillati</taxon>
        <taxon>Cyanobacteriota</taxon>
        <taxon>Cyanophyceae</taxon>
        <taxon>Nodosilineales</taxon>
        <taxon>Nodosilineaceae</taxon>
        <taxon>Halomicronema</taxon>
    </lineage>
</organism>
<name>A0A1Z3HGS5_9CYAN</name>
<dbReference type="CDD" id="cd07177">
    <property type="entry name" value="terB_like"/>
    <property type="match status" value="1"/>
</dbReference>
<accession>A0A1Z3HGS5</accession>
<feature type="domain" description="Co-chaperone DjlA N-terminal" evidence="1">
    <location>
        <begin position="13"/>
        <end position="110"/>
    </location>
</feature>
<protein>
    <recommendedName>
        <fullName evidence="1">Co-chaperone DjlA N-terminal domain-containing protein</fullName>
    </recommendedName>
</protein>
<dbReference type="EMBL" id="CP021983">
    <property type="protein sequence ID" value="ASC69397.1"/>
    <property type="molecule type" value="Genomic_DNA"/>
</dbReference>
<sequence length="140" mass="15986">MSTATHTPQLLRILIGVAWIDGAVQSEERQYLHQLAARYHLEQHPMVRPLLKELVAVNPEQCYQWIRDYLGDTPTPQDCEALIEAISGLIYSDGEVAAEEATLLNRLQNLQPTSTNGHHLHSQVIRALRRLYQGWLQQQP</sequence>
<dbReference type="Pfam" id="PF05099">
    <property type="entry name" value="TerB"/>
    <property type="match status" value="1"/>
</dbReference>
<proteinExistence type="predicted"/>
<dbReference type="KEGG" id="hhg:XM38_003240"/>
<dbReference type="RefSeq" id="WP_080814153.1">
    <property type="nucleotide sequence ID" value="NZ_CP021983.2"/>
</dbReference>
<dbReference type="OrthoDB" id="485098at2"/>
<evidence type="ECO:0000313" key="3">
    <source>
        <dbReference type="Proteomes" id="UP000191901"/>
    </source>
</evidence>
<gene>
    <name evidence="2" type="ORF">XM38_003240</name>
</gene>
<evidence type="ECO:0000313" key="2">
    <source>
        <dbReference type="EMBL" id="ASC69397.1"/>
    </source>
</evidence>